<keyword evidence="2" id="KW-0813">Transport</keyword>
<proteinExistence type="predicted"/>
<evidence type="ECO:0000256" key="3">
    <source>
        <dbReference type="ARBA" id="ARBA00022692"/>
    </source>
</evidence>
<evidence type="ECO:0000256" key="5">
    <source>
        <dbReference type="ARBA" id="ARBA00022840"/>
    </source>
</evidence>
<keyword evidence="12" id="KW-1185">Reference proteome</keyword>
<evidence type="ECO:0000256" key="1">
    <source>
        <dbReference type="ARBA" id="ARBA00004651"/>
    </source>
</evidence>
<gene>
    <name evidence="11" type="ORF">GCM10010387_23540</name>
</gene>
<sequence length="195" mass="19583">MSALPAGGTRTVRGRTADGPGTGLPLAVAVLLACAAPGLLAHASPTAADPLAALLPPGPDHWFGTDQLGRDVYARVVHGARHSLLLGLVATALGVLAGLLVGLPSALLGRVADQVAMRGTDIALALPELLLALLVMHEGRAVESGPVAEVLGAPRHPYTRRLLASVPRLPVPPPSTAAGRGPAAPGRGDPCPRST</sequence>
<protein>
    <recommendedName>
        <fullName evidence="10">Oligopeptide/dipeptide ABC transporter C-terminal domain-containing protein</fullName>
    </recommendedName>
</protein>
<name>A0A918Q1R3_9ACTN</name>
<feature type="domain" description="Oligopeptide/dipeptide ABC transporter C-terminal" evidence="10">
    <location>
        <begin position="142"/>
        <end position="173"/>
    </location>
</feature>
<dbReference type="RefSeq" id="WP_190122937.1">
    <property type="nucleotide sequence ID" value="NZ_BMWG01000005.1"/>
</dbReference>
<evidence type="ECO:0000256" key="8">
    <source>
        <dbReference type="SAM" id="MobiDB-lite"/>
    </source>
</evidence>
<feature type="compositionally biased region" description="Low complexity" evidence="8">
    <location>
        <begin position="176"/>
        <end position="195"/>
    </location>
</feature>
<keyword evidence="7 9" id="KW-0472">Membrane</keyword>
<dbReference type="AlphaFoldDB" id="A0A918Q1R3"/>
<reference evidence="11" key="2">
    <citation type="submission" date="2020-09" db="EMBL/GenBank/DDBJ databases">
        <authorList>
            <person name="Sun Q."/>
            <person name="Ohkuma M."/>
        </authorList>
    </citation>
    <scope>NUCLEOTIDE SEQUENCE</scope>
    <source>
        <strain evidence="11">JCM 4988</strain>
    </source>
</reference>
<dbReference type="Proteomes" id="UP000630936">
    <property type="component" value="Unassembled WGS sequence"/>
</dbReference>
<evidence type="ECO:0000256" key="4">
    <source>
        <dbReference type="ARBA" id="ARBA00022741"/>
    </source>
</evidence>
<feature type="region of interest" description="Disordered" evidence="8">
    <location>
        <begin position="166"/>
        <end position="195"/>
    </location>
</feature>
<feature type="transmembrane region" description="Helical" evidence="9">
    <location>
        <begin position="84"/>
        <end position="103"/>
    </location>
</feature>
<dbReference type="GO" id="GO:0005886">
    <property type="term" value="C:plasma membrane"/>
    <property type="evidence" value="ECO:0007669"/>
    <property type="project" value="UniProtKB-SubCell"/>
</dbReference>
<dbReference type="GO" id="GO:0015833">
    <property type="term" value="P:peptide transport"/>
    <property type="evidence" value="ECO:0007669"/>
    <property type="project" value="InterPro"/>
</dbReference>
<evidence type="ECO:0000256" key="2">
    <source>
        <dbReference type="ARBA" id="ARBA00022448"/>
    </source>
</evidence>
<evidence type="ECO:0000256" key="9">
    <source>
        <dbReference type="SAM" id="Phobius"/>
    </source>
</evidence>
<dbReference type="GO" id="GO:0005524">
    <property type="term" value="F:ATP binding"/>
    <property type="evidence" value="ECO:0007669"/>
    <property type="project" value="UniProtKB-KW"/>
</dbReference>
<dbReference type="Pfam" id="PF08352">
    <property type="entry name" value="oligo_HPY"/>
    <property type="match status" value="1"/>
</dbReference>
<dbReference type="EMBL" id="BMWG01000005">
    <property type="protein sequence ID" value="GGZ29455.1"/>
    <property type="molecule type" value="Genomic_DNA"/>
</dbReference>
<dbReference type="Gene3D" id="3.40.50.300">
    <property type="entry name" value="P-loop containing nucleotide triphosphate hydrolases"/>
    <property type="match status" value="1"/>
</dbReference>
<evidence type="ECO:0000256" key="6">
    <source>
        <dbReference type="ARBA" id="ARBA00022989"/>
    </source>
</evidence>
<dbReference type="InterPro" id="IPR035906">
    <property type="entry name" value="MetI-like_sf"/>
</dbReference>
<evidence type="ECO:0000256" key="7">
    <source>
        <dbReference type="ARBA" id="ARBA00023136"/>
    </source>
</evidence>
<keyword evidence="6 9" id="KW-1133">Transmembrane helix</keyword>
<dbReference type="InterPro" id="IPR027417">
    <property type="entry name" value="P-loop_NTPase"/>
</dbReference>
<accession>A0A918Q1R3</accession>
<dbReference type="SUPFAM" id="SSF161098">
    <property type="entry name" value="MetI-like"/>
    <property type="match status" value="1"/>
</dbReference>
<comment type="subcellular location">
    <subcellularLocation>
        <location evidence="1">Cell membrane</location>
        <topology evidence="1">Multi-pass membrane protein</topology>
    </subcellularLocation>
</comment>
<dbReference type="InterPro" id="IPR050366">
    <property type="entry name" value="BP-dependent_transpt_permease"/>
</dbReference>
<keyword evidence="3 9" id="KW-0812">Transmembrane</keyword>
<dbReference type="InterPro" id="IPR013563">
    <property type="entry name" value="Oligopep_ABC_C"/>
</dbReference>
<comment type="caution">
    <text evidence="11">The sequence shown here is derived from an EMBL/GenBank/DDBJ whole genome shotgun (WGS) entry which is preliminary data.</text>
</comment>
<dbReference type="PANTHER" id="PTHR43386:SF1">
    <property type="entry name" value="D,D-DIPEPTIDE TRANSPORT SYSTEM PERMEASE PROTEIN DDPC-RELATED"/>
    <property type="match status" value="1"/>
</dbReference>
<keyword evidence="4" id="KW-0547">Nucleotide-binding</keyword>
<evidence type="ECO:0000313" key="11">
    <source>
        <dbReference type="EMBL" id="GGZ29455.1"/>
    </source>
</evidence>
<organism evidence="11 12">
    <name type="scientific">Streptomyces inusitatus</name>
    <dbReference type="NCBI Taxonomy" id="68221"/>
    <lineage>
        <taxon>Bacteria</taxon>
        <taxon>Bacillati</taxon>
        <taxon>Actinomycetota</taxon>
        <taxon>Actinomycetes</taxon>
        <taxon>Kitasatosporales</taxon>
        <taxon>Streptomycetaceae</taxon>
        <taxon>Streptomyces</taxon>
    </lineage>
</organism>
<reference evidence="11" key="1">
    <citation type="journal article" date="2014" name="Int. J. Syst. Evol. Microbiol.">
        <title>Complete genome sequence of Corynebacterium casei LMG S-19264T (=DSM 44701T), isolated from a smear-ripened cheese.</title>
        <authorList>
            <consortium name="US DOE Joint Genome Institute (JGI-PGF)"/>
            <person name="Walter F."/>
            <person name="Albersmeier A."/>
            <person name="Kalinowski J."/>
            <person name="Ruckert C."/>
        </authorList>
    </citation>
    <scope>NUCLEOTIDE SEQUENCE</scope>
    <source>
        <strain evidence="11">JCM 4988</strain>
    </source>
</reference>
<keyword evidence="5" id="KW-0067">ATP-binding</keyword>
<dbReference type="PANTHER" id="PTHR43386">
    <property type="entry name" value="OLIGOPEPTIDE TRANSPORT SYSTEM PERMEASE PROTEIN APPC"/>
    <property type="match status" value="1"/>
</dbReference>
<evidence type="ECO:0000313" key="12">
    <source>
        <dbReference type="Proteomes" id="UP000630936"/>
    </source>
</evidence>
<evidence type="ECO:0000259" key="10">
    <source>
        <dbReference type="Pfam" id="PF08352"/>
    </source>
</evidence>